<evidence type="ECO:0000256" key="3">
    <source>
        <dbReference type="ARBA" id="ARBA00022679"/>
    </source>
</evidence>
<dbReference type="GO" id="GO:0032259">
    <property type="term" value="P:methylation"/>
    <property type="evidence" value="ECO:0007669"/>
    <property type="project" value="UniProtKB-KW"/>
</dbReference>
<dbReference type="RefSeq" id="WP_207349687.1">
    <property type="nucleotide sequence ID" value="NZ_JAFMPY010000004.1"/>
</dbReference>
<dbReference type="Proteomes" id="UP000664288">
    <property type="component" value="Unassembled WGS sequence"/>
</dbReference>
<keyword evidence="4" id="KW-0949">S-adenosyl-L-methionine</keyword>
<dbReference type="InterPro" id="IPR057206">
    <property type="entry name" value="DUF7884"/>
</dbReference>
<keyword evidence="3" id="KW-0808">Transferase</keyword>
<dbReference type="Pfam" id="PF02353">
    <property type="entry name" value="CMAS"/>
    <property type="match status" value="1"/>
</dbReference>
<evidence type="ECO:0000313" key="8">
    <source>
        <dbReference type="Proteomes" id="UP000664288"/>
    </source>
</evidence>
<comment type="similarity">
    <text evidence="1">Belongs to the CFA/CMAS family.</text>
</comment>
<keyword evidence="5" id="KW-0443">Lipid metabolism</keyword>
<dbReference type="Gene3D" id="3.40.50.150">
    <property type="entry name" value="Vaccinia Virus protein VP39"/>
    <property type="match status" value="1"/>
</dbReference>
<accession>A0ABS3J075</accession>
<evidence type="ECO:0000259" key="6">
    <source>
        <dbReference type="Pfam" id="PF25371"/>
    </source>
</evidence>
<dbReference type="Pfam" id="PF25371">
    <property type="entry name" value="DUF7884"/>
    <property type="match status" value="1"/>
</dbReference>
<dbReference type="InterPro" id="IPR003333">
    <property type="entry name" value="CMAS"/>
</dbReference>
<dbReference type="CDD" id="cd02440">
    <property type="entry name" value="AdoMet_MTases"/>
    <property type="match status" value="1"/>
</dbReference>
<dbReference type="InterPro" id="IPR029063">
    <property type="entry name" value="SAM-dependent_MTases_sf"/>
</dbReference>
<protein>
    <submittedName>
        <fullName evidence="7">Class I SAM-dependent methyltransferase</fullName>
    </submittedName>
</protein>
<evidence type="ECO:0000256" key="4">
    <source>
        <dbReference type="ARBA" id="ARBA00022691"/>
    </source>
</evidence>
<organism evidence="7 8">
    <name type="scientific">Jiella sonneratiae</name>
    <dbReference type="NCBI Taxonomy" id="2816856"/>
    <lineage>
        <taxon>Bacteria</taxon>
        <taxon>Pseudomonadati</taxon>
        <taxon>Pseudomonadota</taxon>
        <taxon>Alphaproteobacteria</taxon>
        <taxon>Hyphomicrobiales</taxon>
        <taxon>Aurantimonadaceae</taxon>
        <taxon>Jiella</taxon>
    </lineage>
</organism>
<name>A0ABS3J075_9HYPH</name>
<dbReference type="SUPFAM" id="SSF53335">
    <property type="entry name" value="S-adenosyl-L-methionine-dependent methyltransferases"/>
    <property type="match status" value="1"/>
</dbReference>
<feature type="domain" description="DUF7884" evidence="6">
    <location>
        <begin position="23"/>
        <end position="91"/>
    </location>
</feature>
<keyword evidence="8" id="KW-1185">Reference proteome</keyword>
<comment type="caution">
    <text evidence="7">The sequence shown here is derived from an EMBL/GenBank/DDBJ whole genome shotgun (WGS) entry which is preliminary data.</text>
</comment>
<evidence type="ECO:0000256" key="5">
    <source>
        <dbReference type="ARBA" id="ARBA00023098"/>
    </source>
</evidence>
<dbReference type="PIRSF" id="PIRSF003085">
    <property type="entry name" value="CMAS"/>
    <property type="match status" value="1"/>
</dbReference>
<keyword evidence="2 7" id="KW-0489">Methyltransferase</keyword>
<evidence type="ECO:0000313" key="7">
    <source>
        <dbReference type="EMBL" id="MBO0903065.1"/>
    </source>
</evidence>
<dbReference type="EMBL" id="JAFMPY010000004">
    <property type="protein sequence ID" value="MBO0903065.1"/>
    <property type="molecule type" value="Genomic_DNA"/>
</dbReference>
<evidence type="ECO:0000256" key="1">
    <source>
        <dbReference type="ARBA" id="ARBA00010815"/>
    </source>
</evidence>
<dbReference type="GO" id="GO:0008168">
    <property type="term" value="F:methyltransferase activity"/>
    <property type="evidence" value="ECO:0007669"/>
    <property type="project" value="UniProtKB-KW"/>
</dbReference>
<proteinExistence type="inferred from homology"/>
<dbReference type="InterPro" id="IPR050723">
    <property type="entry name" value="CFA/CMAS"/>
</dbReference>
<gene>
    <name evidence="7" type="ORF">J1C47_05385</name>
</gene>
<dbReference type="PANTHER" id="PTHR43667:SF1">
    <property type="entry name" value="CYCLOPROPANE-FATTY-ACYL-PHOSPHOLIPID SYNTHASE"/>
    <property type="match status" value="1"/>
</dbReference>
<dbReference type="PANTHER" id="PTHR43667">
    <property type="entry name" value="CYCLOPROPANE-FATTY-ACYL-PHOSPHOLIPID SYNTHASE"/>
    <property type="match status" value="1"/>
</dbReference>
<reference evidence="7 8" key="1">
    <citation type="submission" date="2021-03" db="EMBL/GenBank/DDBJ databases">
        <title>Whole genome sequence of Jiella sp. MQZ13P-4.</title>
        <authorList>
            <person name="Tuo L."/>
        </authorList>
    </citation>
    <scope>NUCLEOTIDE SEQUENCE [LARGE SCALE GENOMIC DNA]</scope>
    <source>
        <strain evidence="7 8">MQZ13P-4</strain>
    </source>
</reference>
<sequence length="433" mass="49427">MNRILKYYVDTLIQTGDFTIIDADGVRHNWGDHTGTPVAIRFNSRKAERAVALNPSLKFGEIFMNGEADVLEGSVYDVLAVIFRNAGNYATSRRWMRAIEKMRHVARRIVQYNTPTRARSNVKHHYDLSGALYDLFLDEDRQYSCAYFERPDATLEEAQLAKKRHIAAKLHVDREDMRVLDIGCGWGGMGLYLARNLGADVVGVTLSDEQLAIARQRAAEAGLAERTDFRLQDYRRTEGPFDRIVSVGMFEHVGVGFYDAFFAHCAEILKEDGVMLLHTIGRYDPPGNTNSFIQKYIFPGGYIPSLSEVMAAAERSGLIISDVEILRTHYAETLKHWRERFLSRRDEAKALYDERFCRMWEFYLAASETAFRWQNLVVFQLQFVKRLDALPIVRGYMGAEEERLRTLDQRACRAVAGRKEPAAAELAGREAAE</sequence>
<evidence type="ECO:0000256" key="2">
    <source>
        <dbReference type="ARBA" id="ARBA00022603"/>
    </source>
</evidence>